<dbReference type="Proteomes" id="UP000316394">
    <property type="component" value="Plasmid unnamed"/>
</dbReference>
<organism evidence="1 2">
    <name type="scientific">Limosilactobacillus reuteri</name>
    <name type="common">Lactobacillus reuteri</name>
    <dbReference type="NCBI Taxonomy" id="1598"/>
    <lineage>
        <taxon>Bacteria</taxon>
        <taxon>Bacillati</taxon>
        <taxon>Bacillota</taxon>
        <taxon>Bacilli</taxon>
        <taxon>Lactobacillales</taxon>
        <taxon>Lactobacillaceae</taxon>
        <taxon>Limosilactobacillus</taxon>
    </lineage>
</organism>
<gene>
    <name evidence="1" type="ORF">FOD75_11010</name>
</gene>
<dbReference type="AlphaFoldDB" id="A0A517D8E0"/>
<dbReference type="RefSeq" id="WP_144227956.1">
    <property type="nucleotide sequence ID" value="NZ_CP041677.1"/>
</dbReference>
<protein>
    <submittedName>
        <fullName evidence="1">Uncharacterized protein</fullName>
    </submittedName>
</protein>
<reference evidence="1 2" key="1">
    <citation type="submission" date="2019-07" db="EMBL/GenBank/DDBJ databases">
        <title>Gastrointestinal microbiota of Peromyscus leucopus, the white-footed mouse.</title>
        <authorList>
            <person name="Milovic A."/>
            <person name="Bassam K."/>
            <person name="Barbour A.G."/>
        </authorList>
    </citation>
    <scope>NUCLEOTIDE SEQUENCE [LARGE SCALE GENOMIC DNA]</scope>
    <source>
        <strain evidence="1 2">LL7</strain>
        <plasmid evidence="1 2">unnamed</plasmid>
    </source>
</reference>
<dbReference type="EMBL" id="CP041677">
    <property type="protein sequence ID" value="QDR73618.1"/>
    <property type="molecule type" value="Genomic_DNA"/>
</dbReference>
<evidence type="ECO:0000313" key="1">
    <source>
        <dbReference type="EMBL" id="QDR73618.1"/>
    </source>
</evidence>
<geneLocation type="plasmid" evidence="1 2">
    <name>unnamed</name>
</geneLocation>
<accession>A0A517D8E0</accession>
<proteinExistence type="predicted"/>
<name>A0A517D8E0_LIMRT</name>
<sequence>MNDDYMKSAKGTRPLNKGVLRIAFIVQNQCTSLLLQSLMEEDNGSDDDLLDLDIVETVKLGDAKLKTFDYFMNLPFSILQKYGVEKTEADFEFLFHMVLSKYEVMDKDQLRHQIW</sequence>
<evidence type="ECO:0000313" key="2">
    <source>
        <dbReference type="Proteomes" id="UP000316394"/>
    </source>
</evidence>
<keyword evidence="1" id="KW-0614">Plasmid</keyword>